<comment type="caution">
    <text evidence="4">The sequence shown here is derived from an EMBL/GenBank/DDBJ whole genome shotgun (WGS) entry which is preliminary data.</text>
</comment>
<dbReference type="EMBL" id="JBBPCB010000002">
    <property type="protein sequence ID" value="MEK8179534.1"/>
    <property type="molecule type" value="Genomic_DNA"/>
</dbReference>
<protein>
    <submittedName>
        <fullName evidence="4">T9SS type A sorting domain-containing protein</fullName>
    </submittedName>
</protein>
<dbReference type="NCBIfam" id="TIGR04183">
    <property type="entry name" value="Por_Secre_tail"/>
    <property type="match status" value="1"/>
</dbReference>
<accession>A0ABU9DYS3</accession>
<dbReference type="InterPro" id="IPR011047">
    <property type="entry name" value="Quinoprotein_ADH-like_sf"/>
</dbReference>
<dbReference type="Proteomes" id="UP001491349">
    <property type="component" value="Unassembled WGS sequence"/>
</dbReference>
<sequence length="518" mass="56425">MKKITKLLAVTLLLFSSSNALSQYSLDWEQNAGSEAKTSQMSAVDSQDNIVVTGHAATSSIYTRKYNISGTLLWETTDSSGINSVYEKSNWVSCDADNNVFVVGNQYAYSASIERDYPQAIVALKYSPTGTLLWKTVIPISILITNQISFDCRSVVDASGNLYIGTSINNGATLIKLDTGGTVVFTNSSTANSPINFNGMRLRNNKIAVVTSSPNPNVAPVFVWDTSGTLLWTANAVGLIAADVEMDENENVYVLCSIYYQVNPITWDYDARLVKYSPTGSLLWSYNYDFGGYNFVTRMTYANNRISAIGYGNSAGLKWQTFQTDTNGTLLWSSPYIESAPVTVSDSYPKYVIAKPTGEVIVTGVGGPTPNPSFPSTNQMPIVQYSNTGVQNWVSTPNIYAGTGLATAFASDGSLYAIGSRNMYVFHYDSTQLSTNDTSVFTKTIVSPNPFNDKITITANEMNLPSKATIFDMTGKELLSVTLLTSSNEVELSSLKSGIYFCQLISNKGIETVKMVKR</sequence>
<gene>
    <name evidence="4" type="ORF">WMW71_04195</name>
</gene>
<evidence type="ECO:0000313" key="5">
    <source>
        <dbReference type="Proteomes" id="UP001491349"/>
    </source>
</evidence>
<dbReference type="SUPFAM" id="SSF50998">
    <property type="entry name" value="Quinoprotein alcohol dehydrogenase-like"/>
    <property type="match status" value="1"/>
</dbReference>
<name>A0ABU9DYS3_9FLAO</name>
<evidence type="ECO:0000256" key="2">
    <source>
        <dbReference type="SAM" id="SignalP"/>
    </source>
</evidence>
<feature type="chain" id="PRO_5046041922" evidence="2">
    <location>
        <begin position="23"/>
        <end position="518"/>
    </location>
</feature>
<keyword evidence="1 2" id="KW-0732">Signal</keyword>
<dbReference type="Pfam" id="PF18962">
    <property type="entry name" value="Por_Secre_tail"/>
    <property type="match status" value="1"/>
</dbReference>
<dbReference type="InterPro" id="IPR026444">
    <property type="entry name" value="Secre_tail"/>
</dbReference>
<evidence type="ECO:0000313" key="4">
    <source>
        <dbReference type="EMBL" id="MEK8179534.1"/>
    </source>
</evidence>
<dbReference type="RefSeq" id="WP_187660021.1">
    <property type="nucleotide sequence ID" value="NZ_JACTAB010000003.1"/>
</dbReference>
<proteinExistence type="predicted"/>
<reference evidence="4 5" key="1">
    <citation type="submission" date="2024-04" db="EMBL/GenBank/DDBJ databases">
        <title>draft genome sequnece of Flavobacterium buctense JCM 30750.</title>
        <authorList>
            <person name="Kim D.-U."/>
        </authorList>
    </citation>
    <scope>NUCLEOTIDE SEQUENCE [LARGE SCALE GENOMIC DNA]</scope>
    <source>
        <strain evidence="4 5">JCM 30750</strain>
    </source>
</reference>
<keyword evidence="5" id="KW-1185">Reference proteome</keyword>
<feature type="domain" description="Secretion system C-terminal sorting" evidence="3">
    <location>
        <begin position="447"/>
        <end position="515"/>
    </location>
</feature>
<evidence type="ECO:0000256" key="1">
    <source>
        <dbReference type="ARBA" id="ARBA00022729"/>
    </source>
</evidence>
<feature type="signal peptide" evidence="2">
    <location>
        <begin position="1"/>
        <end position="22"/>
    </location>
</feature>
<organism evidence="4 5">
    <name type="scientific">Flavobacterium buctense</name>
    <dbReference type="NCBI Taxonomy" id="1648146"/>
    <lineage>
        <taxon>Bacteria</taxon>
        <taxon>Pseudomonadati</taxon>
        <taxon>Bacteroidota</taxon>
        <taxon>Flavobacteriia</taxon>
        <taxon>Flavobacteriales</taxon>
        <taxon>Flavobacteriaceae</taxon>
        <taxon>Flavobacterium</taxon>
    </lineage>
</organism>
<evidence type="ECO:0000259" key="3">
    <source>
        <dbReference type="Pfam" id="PF18962"/>
    </source>
</evidence>